<evidence type="ECO:0000256" key="3">
    <source>
        <dbReference type="ARBA" id="ARBA00022692"/>
    </source>
</evidence>
<dbReference type="Pfam" id="PF02588">
    <property type="entry name" value="YitT_membrane"/>
    <property type="match status" value="1"/>
</dbReference>
<dbReference type="InterPro" id="IPR051461">
    <property type="entry name" value="UPF0750_membrane"/>
</dbReference>
<dbReference type="PANTHER" id="PTHR33545:SF5">
    <property type="entry name" value="UPF0750 MEMBRANE PROTEIN YITT"/>
    <property type="match status" value="1"/>
</dbReference>
<keyword evidence="5 7" id="KW-0472">Membrane</keyword>
<dbReference type="AlphaFoldDB" id="A0A5C4TDG9"/>
<feature type="transmembrane region" description="Helical" evidence="7">
    <location>
        <begin position="190"/>
        <end position="209"/>
    </location>
</feature>
<feature type="transmembrane region" description="Helical" evidence="7">
    <location>
        <begin position="120"/>
        <end position="137"/>
    </location>
</feature>
<comment type="subcellular location">
    <subcellularLocation>
        <location evidence="1">Cell membrane</location>
        <topology evidence="1">Multi-pass membrane protein</topology>
    </subcellularLocation>
</comment>
<evidence type="ECO:0000313" key="8">
    <source>
        <dbReference type="EMBL" id="TNJ67051.1"/>
    </source>
</evidence>
<feature type="compositionally biased region" description="Basic residues" evidence="6">
    <location>
        <begin position="1"/>
        <end position="14"/>
    </location>
</feature>
<evidence type="ECO:0000256" key="1">
    <source>
        <dbReference type="ARBA" id="ARBA00004651"/>
    </source>
</evidence>
<proteinExistence type="predicted"/>
<evidence type="ECO:0000256" key="6">
    <source>
        <dbReference type="SAM" id="MobiDB-lite"/>
    </source>
</evidence>
<keyword evidence="9" id="KW-1185">Reference proteome</keyword>
<evidence type="ECO:0000256" key="5">
    <source>
        <dbReference type="ARBA" id="ARBA00023136"/>
    </source>
</evidence>
<feature type="transmembrane region" description="Helical" evidence="7">
    <location>
        <begin position="48"/>
        <end position="71"/>
    </location>
</feature>
<feature type="region of interest" description="Disordered" evidence="6">
    <location>
        <begin position="1"/>
        <end position="31"/>
    </location>
</feature>
<name>A0A5C4TDG9_9BACL</name>
<evidence type="ECO:0000256" key="4">
    <source>
        <dbReference type="ARBA" id="ARBA00022989"/>
    </source>
</evidence>
<dbReference type="PANTHER" id="PTHR33545">
    <property type="entry name" value="UPF0750 MEMBRANE PROTEIN YITT-RELATED"/>
    <property type="match status" value="1"/>
</dbReference>
<keyword evidence="2" id="KW-1003">Cell membrane</keyword>
<gene>
    <name evidence="8" type="ORF">FE784_07595</name>
</gene>
<dbReference type="Proteomes" id="UP000307943">
    <property type="component" value="Unassembled WGS sequence"/>
</dbReference>
<evidence type="ECO:0000256" key="7">
    <source>
        <dbReference type="SAM" id="Phobius"/>
    </source>
</evidence>
<dbReference type="InterPro" id="IPR003740">
    <property type="entry name" value="YitT"/>
</dbReference>
<feature type="transmembrane region" description="Helical" evidence="7">
    <location>
        <begin position="91"/>
        <end position="111"/>
    </location>
</feature>
<feature type="transmembrane region" description="Helical" evidence="7">
    <location>
        <begin position="149"/>
        <end position="169"/>
    </location>
</feature>
<reference evidence="8 9" key="1">
    <citation type="submission" date="2019-05" db="EMBL/GenBank/DDBJ databases">
        <title>We sequenced the genome of Paenibacillus hemerocallicola KCTC 33185 for further insight into its adaptation and study the phylogeny of Paenibacillus.</title>
        <authorList>
            <person name="Narsing Rao M.P."/>
        </authorList>
    </citation>
    <scope>NUCLEOTIDE SEQUENCE [LARGE SCALE GENOMIC DNA]</scope>
    <source>
        <strain evidence="8 9">KCTC 33185</strain>
    </source>
</reference>
<sequence>MPVKRTQKRRRTPRRPNGPKPNGGRADAMRGAMKIGNRPKRFGGFARIGWPAVLSFIAGVVLIAVGLELFLKPNRLVAGGAQGISIMLSHVTEMQMGLFLFLINVPFLFLAQPGRGMRSAVIRTAALTVTSFVAVLLDPIPPLTEHSLAASLLGGLALGCGAGLILRIGGYTDGVNEAAYWVKSKVPLSIAELVMLVNLSILALAGLLFGWEQALYSVIAYYVAYQSLRYTMRGHHRYTLVRIQGGRLDAIRTDLQHRFGSDFSVFSPSSRSSEGFGDMTVIISREQEGTLRDVLRETDPSATVSMTPLASAKYDEYKYLQ</sequence>
<evidence type="ECO:0000313" key="9">
    <source>
        <dbReference type="Proteomes" id="UP000307943"/>
    </source>
</evidence>
<accession>A0A5C4TDG9</accession>
<comment type="caution">
    <text evidence="8">The sequence shown here is derived from an EMBL/GenBank/DDBJ whole genome shotgun (WGS) entry which is preliminary data.</text>
</comment>
<evidence type="ECO:0000256" key="2">
    <source>
        <dbReference type="ARBA" id="ARBA00022475"/>
    </source>
</evidence>
<keyword evidence="3 7" id="KW-0812">Transmembrane</keyword>
<dbReference type="OrthoDB" id="9779786at2"/>
<organism evidence="8 9">
    <name type="scientific">Paenibacillus hemerocallicola</name>
    <dbReference type="NCBI Taxonomy" id="1172614"/>
    <lineage>
        <taxon>Bacteria</taxon>
        <taxon>Bacillati</taxon>
        <taxon>Bacillota</taxon>
        <taxon>Bacilli</taxon>
        <taxon>Bacillales</taxon>
        <taxon>Paenibacillaceae</taxon>
        <taxon>Paenibacillus</taxon>
    </lineage>
</organism>
<protein>
    <submittedName>
        <fullName evidence="8">YitT family protein</fullName>
    </submittedName>
</protein>
<keyword evidence="4 7" id="KW-1133">Transmembrane helix</keyword>
<dbReference type="EMBL" id="VDCQ01000007">
    <property type="protein sequence ID" value="TNJ67051.1"/>
    <property type="molecule type" value="Genomic_DNA"/>
</dbReference>
<dbReference type="GO" id="GO:0005886">
    <property type="term" value="C:plasma membrane"/>
    <property type="evidence" value="ECO:0007669"/>
    <property type="project" value="UniProtKB-SubCell"/>
</dbReference>